<keyword evidence="9" id="KW-0131">Cell cycle</keyword>
<evidence type="ECO:0000256" key="1">
    <source>
        <dbReference type="ARBA" id="ARBA00004186"/>
    </source>
</evidence>
<proteinExistence type="inferred from homology"/>
<evidence type="ECO:0000313" key="11">
    <source>
        <dbReference type="EMBL" id="KAK7065014.1"/>
    </source>
</evidence>
<keyword evidence="3" id="KW-0963">Cytoplasm</keyword>
<keyword evidence="8" id="KW-0206">Cytoskeleton</keyword>
<dbReference type="GO" id="GO:0005829">
    <property type="term" value="C:cytosol"/>
    <property type="evidence" value="ECO:0007669"/>
    <property type="project" value="TreeGrafter"/>
</dbReference>
<dbReference type="AlphaFoldDB" id="A0AAW0EHS7"/>
<evidence type="ECO:0000256" key="2">
    <source>
        <dbReference type="ARBA" id="ARBA00005479"/>
    </source>
</evidence>
<evidence type="ECO:0000313" key="12">
    <source>
        <dbReference type="Proteomes" id="UP001362999"/>
    </source>
</evidence>
<keyword evidence="5" id="KW-0493">Microtubule</keyword>
<dbReference type="GO" id="GO:0005874">
    <property type="term" value="C:microtubule"/>
    <property type="evidence" value="ECO:0007669"/>
    <property type="project" value="UniProtKB-KW"/>
</dbReference>
<evidence type="ECO:0000256" key="5">
    <source>
        <dbReference type="ARBA" id="ARBA00022701"/>
    </source>
</evidence>
<comment type="caution">
    <text evidence="11">The sequence shown here is derived from an EMBL/GenBank/DDBJ whole genome shotgun (WGS) entry which is preliminary data.</text>
</comment>
<evidence type="ECO:0000256" key="4">
    <source>
        <dbReference type="ARBA" id="ARBA00022618"/>
    </source>
</evidence>
<keyword evidence="7" id="KW-0175">Coiled coil</keyword>
<dbReference type="GO" id="GO:0051301">
    <property type="term" value="P:cell division"/>
    <property type="evidence" value="ECO:0007669"/>
    <property type="project" value="UniProtKB-KW"/>
</dbReference>
<accession>A0AAW0EHS7</accession>
<dbReference type="Pfam" id="PF25762">
    <property type="entry name" value="HAUS1"/>
    <property type="match status" value="1"/>
</dbReference>
<evidence type="ECO:0000256" key="7">
    <source>
        <dbReference type="ARBA" id="ARBA00023054"/>
    </source>
</evidence>
<evidence type="ECO:0000256" key="8">
    <source>
        <dbReference type="ARBA" id="ARBA00023212"/>
    </source>
</evidence>
<dbReference type="GO" id="GO:0005819">
    <property type="term" value="C:spindle"/>
    <property type="evidence" value="ECO:0007669"/>
    <property type="project" value="UniProtKB-SubCell"/>
</dbReference>
<protein>
    <submittedName>
        <fullName evidence="11">PCI domain-containing protein</fullName>
    </submittedName>
</protein>
<dbReference type="Proteomes" id="UP001362999">
    <property type="component" value="Unassembled WGS sequence"/>
</dbReference>
<dbReference type="EMBL" id="JAWWNJ010000001">
    <property type="protein sequence ID" value="KAK7065014.1"/>
    <property type="molecule type" value="Genomic_DNA"/>
</dbReference>
<dbReference type="InterPro" id="IPR026243">
    <property type="entry name" value="HAUS1"/>
</dbReference>
<dbReference type="GO" id="GO:0051225">
    <property type="term" value="P:spindle assembly"/>
    <property type="evidence" value="ECO:0007669"/>
    <property type="project" value="InterPro"/>
</dbReference>
<sequence>MDSHSLLPSGSSDAVPSTPSTHLFTESGSIYNSFSSSLVLEVQQRLDVLANVATLLGIDDLTFASYSAAITRLSTREQEALQSLNRLTLVERELENHLATMTHEELLINAWTDDLEQDLATSENATMIQSRREALLRKAKEYQAGLASIAIKPPVVSFADVATQQTVNDQRTQSIKAKRAQIKAFRGLPPNLALAREQLRTAQAEQMELIRIRERLLGQMAESVA</sequence>
<evidence type="ECO:0000256" key="6">
    <source>
        <dbReference type="ARBA" id="ARBA00022776"/>
    </source>
</evidence>
<evidence type="ECO:0000256" key="9">
    <source>
        <dbReference type="ARBA" id="ARBA00023306"/>
    </source>
</evidence>
<comment type="subcellular location">
    <subcellularLocation>
        <location evidence="1">Cytoplasm</location>
        <location evidence="1">Cytoskeleton</location>
        <location evidence="1">Spindle</location>
    </subcellularLocation>
</comment>
<organism evidence="11 12">
    <name type="scientific">Favolaschia claudopus</name>
    <dbReference type="NCBI Taxonomy" id="2862362"/>
    <lineage>
        <taxon>Eukaryota</taxon>
        <taxon>Fungi</taxon>
        <taxon>Dikarya</taxon>
        <taxon>Basidiomycota</taxon>
        <taxon>Agaricomycotina</taxon>
        <taxon>Agaricomycetes</taxon>
        <taxon>Agaricomycetidae</taxon>
        <taxon>Agaricales</taxon>
        <taxon>Marasmiineae</taxon>
        <taxon>Mycenaceae</taxon>
        <taxon>Favolaschia</taxon>
    </lineage>
</organism>
<name>A0AAW0EHS7_9AGAR</name>
<comment type="similarity">
    <text evidence="2">Belongs to the HAUS1 family.</text>
</comment>
<feature type="region of interest" description="Disordered" evidence="10">
    <location>
        <begin position="1"/>
        <end position="20"/>
    </location>
</feature>
<keyword evidence="6" id="KW-0498">Mitosis</keyword>
<keyword evidence="12" id="KW-1185">Reference proteome</keyword>
<dbReference type="PANTHER" id="PTHR31570">
    <property type="entry name" value="HAUS AUGMIN-LIKE COMPLEX SUBUNIT 1"/>
    <property type="match status" value="1"/>
</dbReference>
<dbReference type="GO" id="GO:0070652">
    <property type="term" value="C:HAUS complex"/>
    <property type="evidence" value="ECO:0007669"/>
    <property type="project" value="InterPro"/>
</dbReference>
<reference evidence="11 12" key="1">
    <citation type="journal article" date="2024" name="J Genomics">
        <title>Draft genome sequencing and assembly of Favolaschia claudopus CIRM-BRFM 2984 isolated from oak limbs.</title>
        <authorList>
            <person name="Navarro D."/>
            <person name="Drula E."/>
            <person name="Chaduli D."/>
            <person name="Cazenave R."/>
            <person name="Ahrendt S."/>
            <person name="Wang J."/>
            <person name="Lipzen A."/>
            <person name="Daum C."/>
            <person name="Barry K."/>
            <person name="Grigoriev I.V."/>
            <person name="Favel A."/>
            <person name="Rosso M.N."/>
            <person name="Martin F."/>
        </authorList>
    </citation>
    <scope>NUCLEOTIDE SEQUENCE [LARGE SCALE GENOMIC DNA]</scope>
    <source>
        <strain evidence="11 12">CIRM-BRFM 2984</strain>
    </source>
</reference>
<evidence type="ECO:0000256" key="3">
    <source>
        <dbReference type="ARBA" id="ARBA00022490"/>
    </source>
</evidence>
<dbReference type="PANTHER" id="PTHR31570:SF1">
    <property type="entry name" value="HAUS AUGMIN-LIKE COMPLEX SUBUNIT 1"/>
    <property type="match status" value="1"/>
</dbReference>
<evidence type="ECO:0000256" key="10">
    <source>
        <dbReference type="SAM" id="MobiDB-lite"/>
    </source>
</evidence>
<gene>
    <name evidence="11" type="ORF">R3P38DRAFT_2827542</name>
</gene>
<keyword evidence="4" id="KW-0132">Cell division</keyword>